<keyword evidence="1" id="KW-0812">Transmembrane</keyword>
<feature type="transmembrane region" description="Helical" evidence="1">
    <location>
        <begin position="20"/>
        <end position="37"/>
    </location>
</feature>
<evidence type="ECO:0000313" key="2">
    <source>
        <dbReference type="EMBL" id="AII87631.1"/>
    </source>
</evidence>
<reference evidence="2 3" key="1">
    <citation type="journal article" date="2014" name="ISME J.">
        <title>Adaptation of an abundant Roseobacter RCA organism to pelagic systems revealed by genomic and transcriptomic analyses.</title>
        <authorList>
            <person name="Voget S."/>
            <person name="Wemheuer B."/>
            <person name="Brinkhoff T."/>
            <person name="Vollmers J."/>
            <person name="Dietrich S."/>
            <person name="Giebel H.A."/>
            <person name="Beardsley C."/>
            <person name="Sardemann C."/>
            <person name="Bakenhus I."/>
            <person name="Billerbeck S."/>
            <person name="Daniel R."/>
            <person name="Simon M."/>
        </authorList>
    </citation>
    <scope>NUCLEOTIDE SEQUENCE [LARGE SCALE GENOMIC DNA]</scope>
    <source>
        <strain evidence="2 3">RCA23</strain>
    </source>
</reference>
<accession>A0AAN0RK35</accession>
<evidence type="ECO:0008006" key="4">
    <source>
        <dbReference type="Google" id="ProtNLM"/>
    </source>
</evidence>
<sequence>MDHIRRDQTPQFSQPLSQILTMLAIVGGVVGLGYLAYPSVGPTFWANPYLNAFILFVFLIGVATCFHQVLSLIYSVQWIEGFASQRDGHEDAKPPQLLLPLASLLRGRGARTQLGSASSRSILESVSTRIDEQRELTRYITNMLILIGLLGTFYGLATTVPALVATIQSLTPGENESAVDIFSRLQLGLEGQLDGMGVAFASSLLGLAGSLIVGLLEVFSGRGQNRFYGELEEWLSTITRVGFSGGEGEEGAQNTMLGAMMEQMSEQMDGMARMYAQTGQDQAHVQSHLMAMTASLEKLTQKLDQGQTEALERVAASQERMIARMGEGGGGDGMDAESRMRLRSIDVQMLRVLEEVSSGRQESLSEIRSDLANLTKAIRALSNPASRDQS</sequence>
<keyword evidence="3" id="KW-1185">Reference proteome</keyword>
<dbReference type="Proteomes" id="UP000028680">
    <property type="component" value="Chromosome"/>
</dbReference>
<feature type="transmembrane region" description="Helical" evidence="1">
    <location>
        <begin position="49"/>
        <end position="76"/>
    </location>
</feature>
<name>A0AAN0RK35_9RHOB</name>
<dbReference type="KEGG" id="ptp:RCA23_c21000"/>
<organism evidence="2 3">
    <name type="scientific">Planktomarina temperata RCA23</name>
    <dbReference type="NCBI Taxonomy" id="666509"/>
    <lineage>
        <taxon>Bacteria</taxon>
        <taxon>Pseudomonadati</taxon>
        <taxon>Pseudomonadota</taxon>
        <taxon>Alphaproteobacteria</taxon>
        <taxon>Rhodobacterales</taxon>
        <taxon>Paracoccaceae</taxon>
        <taxon>Planktomarina</taxon>
    </lineage>
</organism>
<evidence type="ECO:0000313" key="3">
    <source>
        <dbReference type="Proteomes" id="UP000028680"/>
    </source>
</evidence>
<keyword evidence="1" id="KW-0472">Membrane</keyword>
<gene>
    <name evidence="2" type="ORF">RCA23_c21000</name>
</gene>
<proteinExistence type="predicted"/>
<dbReference type="RefSeq" id="WP_044050315.1">
    <property type="nucleotide sequence ID" value="NZ_CP003984.1"/>
</dbReference>
<dbReference type="AlphaFoldDB" id="A0AAN0RK35"/>
<feature type="transmembrane region" description="Helical" evidence="1">
    <location>
        <begin position="198"/>
        <end position="219"/>
    </location>
</feature>
<evidence type="ECO:0000256" key="1">
    <source>
        <dbReference type="SAM" id="Phobius"/>
    </source>
</evidence>
<keyword evidence="1" id="KW-1133">Transmembrane helix</keyword>
<feature type="transmembrane region" description="Helical" evidence="1">
    <location>
        <begin position="143"/>
        <end position="167"/>
    </location>
</feature>
<protein>
    <recommendedName>
        <fullName evidence="4">Biopolymer transporter ExbB</fullName>
    </recommendedName>
</protein>
<dbReference type="EMBL" id="CP003984">
    <property type="protein sequence ID" value="AII87631.1"/>
    <property type="molecule type" value="Genomic_DNA"/>
</dbReference>